<dbReference type="AlphaFoldDB" id="A0A8J7DQA2"/>
<dbReference type="InterPro" id="IPR018959">
    <property type="entry name" value="DUF1989"/>
</dbReference>
<dbReference type="Pfam" id="PF01571">
    <property type="entry name" value="GCV_T"/>
    <property type="match status" value="1"/>
</dbReference>
<evidence type="ECO:0000313" key="5">
    <source>
        <dbReference type="Proteomes" id="UP000636505"/>
    </source>
</evidence>
<proteinExistence type="predicted"/>
<dbReference type="RefSeq" id="WP_193904856.1">
    <property type="nucleotide sequence ID" value="NZ_JADEXG010000004.1"/>
</dbReference>
<name>A0A8J7DQA2_9CYAN</name>
<gene>
    <name evidence="4" type="ORF">IQ241_02575</name>
</gene>
<protein>
    <submittedName>
        <fullName evidence="4">DUF1989 domain-containing protein</fullName>
    </submittedName>
</protein>
<dbReference type="PANTHER" id="PTHR43757">
    <property type="entry name" value="AMINOMETHYLTRANSFERASE"/>
    <property type="match status" value="1"/>
</dbReference>
<feature type="domain" description="Aminomethyltransferase C-terminal" evidence="2">
    <location>
        <begin position="527"/>
        <end position="606"/>
    </location>
</feature>
<evidence type="ECO:0000259" key="2">
    <source>
        <dbReference type="Pfam" id="PF08669"/>
    </source>
</evidence>
<keyword evidence="5" id="KW-1185">Reference proteome</keyword>
<dbReference type="Pfam" id="PF09347">
    <property type="entry name" value="DUF1989"/>
    <property type="match status" value="1"/>
</dbReference>
<accession>A0A8J7DQA2</accession>
<evidence type="ECO:0000259" key="3">
    <source>
        <dbReference type="Pfam" id="PF09347"/>
    </source>
</evidence>
<dbReference type="InterPro" id="IPR013977">
    <property type="entry name" value="GcvT_C"/>
</dbReference>
<comment type="caution">
    <text evidence="4">The sequence shown here is derived from an EMBL/GenBank/DDBJ whole genome shotgun (WGS) entry which is preliminary data.</text>
</comment>
<dbReference type="SUPFAM" id="SSF101790">
    <property type="entry name" value="Aminomethyltransferase beta-barrel domain"/>
    <property type="match status" value="1"/>
</dbReference>
<dbReference type="InterPro" id="IPR027266">
    <property type="entry name" value="TrmE/GcvT-like"/>
</dbReference>
<dbReference type="PANTHER" id="PTHR43757:SF2">
    <property type="entry name" value="AMINOMETHYLTRANSFERASE, MITOCHONDRIAL"/>
    <property type="match status" value="1"/>
</dbReference>
<reference evidence="4" key="1">
    <citation type="submission" date="2020-10" db="EMBL/GenBank/DDBJ databases">
        <authorList>
            <person name="Castelo-Branco R."/>
            <person name="Eusebio N."/>
            <person name="Adriana R."/>
            <person name="Vieira A."/>
            <person name="Brugerolle De Fraissinette N."/>
            <person name="Rezende De Castro R."/>
            <person name="Schneider M.P."/>
            <person name="Vasconcelos V."/>
            <person name="Leao P.N."/>
        </authorList>
    </citation>
    <scope>NUCLEOTIDE SEQUENCE</scope>
    <source>
        <strain evidence="4">LEGE 07310</strain>
    </source>
</reference>
<dbReference type="GO" id="GO:0005829">
    <property type="term" value="C:cytosol"/>
    <property type="evidence" value="ECO:0007669"/>
    <property type="project" value="TreeGrafter"/>
</dbReference>
<dbReference type="EMBL" id="JADEXG010000004">
    <property type="protein sequence ID" value="MBE9076189.1"/>
    <property type="molecule type" value="Genomic_DNA"/>
</dbReference>
<dbReference type="InterPro" id="IPR029043">
    <property type="entry name" value="GcvT/YgfZ_C"/>
</dbReference>
<dbReference type="Gene3D" id="3.30.1360.120">
    <property type="entry name" value="Probable tRNA modification gtpase trme, domain 1"/>
    <property type="match status" value="1"/>
</dbReference>
<dbReference type="Proteomes" id="UP000636505">
    <property type="component" value="Unassembled WGS sequence"/>
</dbReference>
<evidence type="ECO:0000313" key="4">
    <source>
        <dbReference type="EMBL" id="MBE9076189.1"/>
    </source>
</evidence>
<feature type="domain" description="GCVT N-terminal" evidence="1">
    <location>
        <begin position="254"/>
        <end position="507"/>
    </location>
</feature>
<sequence>MLTQSRPFQAQAELPAPLGKVVAEYRIAPGTAISYSVQAGQYIQIIDVEGSQCSDFLAFSGDHRAEIDSTVTRTLIGAATPTAGLYSKYFSQTMQPLVEVVQDTCGRHDSFMLACTQRYYEDAGYPGHPSCSENFNRALAPYGFAPRPGWAAINFFYNTEIDCHGNISSDESWSRAGDFVLLKAHQPLICASSSCPDDIDPANGWQPTPIHVRIYDASETFAPANGWRVRPQTPVRMTQDSAFTVCIRELTDDLVDYNGFWLPNSFAHQGDPAEYWALRQAAVLMDLSALRKFEVTGPDAQALLQYSFSRNLDKVTPGRSAYGCLLSPHGGIIDDGIVFCFSPTHYRYVGNCDTDADWLRRVAQQQGWKVEIEPSSDRNHNLALQGPRSRQILAPLISFESSAKLKTLADLGYFRFATAEVAGIPILLSRTGYTGELGYELFVHPENGAALWQTIMQAGQPEGLKPLGLQALDRARIEAGLLAAGYEFDDLISPFQAGIGWTVAMQKGDFIGKAALAAIQPHPPKVAVGLVLEGNEVAAHEQAIYPQGERWRIGQVTSATFSPILNRSIAMAQVVPESAAPGTAVEVGLLDGLKRRVSATVGHLAAFDPTKSRVRA</sequence>
<organism evidence="4 5">
    <name type="scientific">Vasconcelosia minhoensis LEGE 07310</name>
    <dbReference type="NCBI Taxonomy" id="915328"/>
    <lineage>
        <taxon>Bacteria</taxon>
        <taxon>Bacillati</taxon>
        <taxon>Cyanobacteriota</taxon>
        <taxon>Cyanophyceae</taxon>
        <taxon>Nodosilineales</taxon>
        <taxon>Cymatolegaceae</taxon>
        <taxon>Vasconcelosia</taxon>
        <taxon>Vasconcelosia minhoensis</taxon>
    </lineage>
</organism>
<dbReference type="SUPFAM" id="SSF103025">
    <property type="entry name" value="Folate-binding domain"/>
    <property type="match status" value="1"/>
</dbReference>
<feature type="domain" description="DUF1989" evidence="3">
    <location>
        <begin position="26"/>
        <end position="189"/>
    </location>
</feature>
<dbReference type="Pfam" id="PF08669">
    <property type="entry name" value="GCV_T_C"/>
    <property type="match status" value="1"/>
</dbReference>
<dbReference type="InterPro" id="IPR028896">
    <property type="entry name" value="GcvT/YgfZ/DmdA"/>
</dbReference>
<dbReference type="InterPro" id="IPR006222">
    <property type="entry name" value="GCVT_N"/>
</dbReference>
<evidence type="ECO:0000259" key="1">
    <source>
        <dbReference type="Pfam" id="PF01571"/>
    </source>
</evidence>